<reference evidence="3" key="1">
    <citation type="submission" date="2025-08" db="UniProtKB">
        <authorList>
            <consortium name="RefSeq"/>
        </authorList>
    </citation>
    <scope>IDENTIFICATION</scope>
</reference>
<proteinExistence type="predicted"/>
<dbReference type="RefSeq" id="XP_014661462.1">
    <property type="nucleotide sequence ID" value="XM_014805976.1"/>
</dbReference>
<evidence type="ECO:0000313" key="2">
    <source>
        <dbReference type="Proteomes" id="UP000695022"/>
    </source>
</evidence>
<protein>
    <submittedName>
        <fullName evidence="3">Uncharacterized protein LOC106804693</fullName>
    </submittedName>
</protein>
<gene>
    <name evidence="3" type="primary">LOC106804693</name>
</gene>
<organism evidence="2 3">
    <name type="scientific">Priapulus caudatus</name>
    <name type="common">Priapulid worm</name>
    <dbReference type="NCBI Taxonomy" id="37621"/>
    <lineage>
        <taxon>Eukaryota</taxon>
        <taxon>Metazoa</taxon>
        <taxon>Ecdysozoa</taxon>
        <taxon>Scalidophora</taxon>
        <taxon>Priapulida</taxon>
        <taxon>Priapulimorpha</taxon>
        <taxon>Priapulimorphida</taxon>
        <taxon>Priapulidae</taxon>
        <taxon>Priapulus</taxon>
    </lineage>
</organism>
<dbReference type="Proteomes" id="UP000695022">
    <property type="component" value="Unplaced"/>
</dbReference>
<feature type="region of interest" description="Disordered" evidence="1">
    <location>
        <begin position="36"/>
        <end position="60"/>
    </location>
</feature>
<evidence type="ECO:0000256" key="1">
    <source>
        <dbReference type="SAM" id="MobiDB-lite"/>
    </source>
</evidence>
<name>A0ABM1DNE1_PRICU</name>
<keyword evidence="2" id="KW-1185">Reference proteome</keyword>
<sequence length="154" mass="17316">MKRIYKRSKKYVKFGNSVMLVELRLDVRGVVGDNELPMKEGATGHARTSHATSREDDNGSTFPSAYLKEVLELLREKIYERVTQLVSHTETTGDKAKRNSARRYQCEVTIGDKVRVGYRFRKCSTANQWCVVKCCDIIASHPSAVEDDGGDVGV</sequence>
<accession>A0ABM1DNE1</accession>
<evidence type="ECO:0000313" key="3">
    <source>
        <dbReference type="RefSeq" id="XP_014661462.1"/>
    </source>
</evidence>
<dbReference type="GeneID" id="106804693"/>